<feature type="transmembrane region" description="Helical" evidence="2">
    <location>
        <begin position="94"/>
        <end position="112"/>
    </location>
</feature>
<protein>
    <submittedName>
        <fullName evidence="3">Uncharacterized protein</fullName>
    </submittedName>
</protein>
<evidence type="ECO:0000256" key="1">
    <source>
        <dbReference type="SAM" id="MobiDB-lite"/>
    </source>
</evidence>
<keyword evidence="2" id="KW-0472">Membrane</keyword>
<dbReference type="EMBL" id="JBBWRZ010000001">
    <property type="protein sequence ID" value="KAK8247278.1"/>
    <property type="molecule type" value="Genomic_DNA"/>
</dbReference>
<accession>A0ABR1Z4G9</accession>
<keyword evidence="2" id="KW-1133">Transmembrane helix</keyword>
<organism evidence="3 4">
    <name type="scientific">Phyllosticta capitalensis</name>
    <dbReference type="NCBI Taxonomy" id="121624"/>
    <lineage>
        <taxon>Eukaryota</taxon>
        <taxon>Fungi</taxon>
        <taxon>Dikarya</taxon>
        <taxon>Ascomycota</taxon>
        <taxon>Pezizomycotina</taxon>
        <taxon>Dothideomycetes</taxon>
        <taxon>Dothideomycetes incertae sedis</taxon>
        <taxon>Botryosphaeriales</taxon>
        <taxon>Phyllostictaceae</taxon>
        <taxon>Phyllosticta</taxon>
    </lineage>
</organism>
<dbReference type="Proteomes" id="UP001492380">
    <property type="component" value="Unassembled WGS sequence"/>
</dbReference>
<reference evidence="3 4" key="1">
    <citation type="submission" date="2024-04" db="EMBL/GenBank/DDBJ databases">
        <title>Phyllosticta paracitricarpa is synonymous to the EU quarantine fungus P. citricarpa based on phylogenomic analyses.</title>
        <authorList>
            <consortium name="Lawrence Berkeley National Laboratory"/>
            <person name="Van Ingen-Buijs V.A."/>
            <person name="Van Westerhoven A.C."/>
            <person name="Haridas S."/>
            <person name="Skiadas P."/>
            <person name="Martin F."/>
            <person name="Groenewald J.Z."/>
            <person name="Crous P.W."/>
            <person name="Seidl M.F."/>
        </authorList>
    </citation>
    <scope>NUCLEOTIDE SEQUENCE [LARGE SCALE GENOMIC DNA]</scope>
    <source>
        <strain evidence="3 4">CBS 123374</strain>
    </source>
</reference>
<feature type="region of interest" description="Disordered" evidence="1">
    <location>
        <begin position="44"/>
        <end position="68"/>
    </location>
</feature>
<sequence>MSAAGVRCQLSVFGSDHSARIRAQSLQPPTSQFRDFPFLVRSGIGTEGGEGKEKSAVRRHTRRATPSHTSNAILAGCGLLLRYARAAQRSERDLLAVTLFFCWSLFLSWMTIRGPGEGFWKLQRRRGCVRSPGPQIGASDTGRCSLLVKKRVQQGVRLLATNSTLWA</sequence>
<proteinExistence type="predicted"/>
<gene>
    <name evidence="3" type="ORF">HDK90DRAFT_37789</name>
</gene>
<evidence type="ECO:0000313" key="3">
    <source>
        <dbReference type="EMBL" id="KAK8247278.1"/>
    </source>
</evidence>
<evidence type="ECO:0000313" key="4">
    <source>
        <dbReference type="Proteomes" id="UP001492380"/>
    </source>
</evidence>
<evidence type="ECO:0000256" key="2">
    <source>
        <dbReference type="SAM" id="Phobius"/>
    </source>
</evidence>
<keyword evidence="2" id="KW-0812">Transmembrane</keyword>
<keyword evidence="4" id="KW-1185">Reference proteome</keyword>
<comment type="caution">
    <text evidence="3">The sequence shown here is derived from an EMBL/GenBank/DDBJ whole genome shotgun (WGS) entry which is preliminary data.</text>
</comment>
<name>A0ABR1Z4G9_9PEZI</name>